<feature type="domain" description="Lipid-binding serum glycoprotein N-terminal" evidence="9">
    <location>
        <begin position="26"/>
        <end position="247"/>
    </location>
</feature>
<dbReference type="OMA" id="GKMWIAD"/>
<keyword evidence="7" id="KW-0044">Antibiotic</keyword>
<protein>
    <recommendedName>
        <fullName evidence="7">Bactericidal permeability-increasing protein</fullName>
        <shortName evidence="7">BPI</shortName>
    </recommendedName>
</protein>
<dbReference type="PANTHER" id="PTHR10504:SF132">
    <property type="entry name" value="BACTERICIDAL PERMEABILITY-INCREASING PROTEIN"/>
    <property type="match status" value="1"/>
</dbReference>
<feature type="signal peptide" evidence="8">
    <location>
        <begin position="1"/>
        <end position="17"/>
    </location>
</feature>
<reference evidence="11" key="1">
    <citation type="submission" date="2019-06" db="EMBL/GenBank/DDBJ databases">
        <authorList>
            <consortium name="Wellcome Sanger Institute Data Sharing"/>
        </authorList>
    </citation>
    <scope>NUCLEOTIDE SEQUENCE [LARGE SCALE GENOMIC DNA]</scope>
</reference>
<evidence type="ECO:0000313" key="12">
    <source>
        <dbReference type="Proteomes" id="UP000472267"/>
    </source>
</evidence>
<dbReference type="InterPro" id="IPR032942">
    <property type="entry name" value="BPI/LBP/Plunc"/>
</dbReference>
<keyword evidence="12" id="KW-1185">Reference proteome</keyword>
<dbReference type="PIRSF" id="PIRSF002417">
    <property type="entry name" value="Lipid_binding_protein"/>
    <property type="match status" value="1"/>
</dbReference>
<comment type="subunit">
    <text evidence="7">Monomer. Homodimer; disulfide-linked.</text>
</comment>
<dbReference type="Pfam" id="PF01273">
    <property type="entry name" value="LBP_BPI_CETP"/>
    <property type="match status" value="1"/>
</dbReference>
<evidence type="ECO:0000256" key="4">
    <source>
        <dbReference type="ARBA" id="ARBA00023157"/>
    </source>
</evidence>
<dbReference type="SMART" id="SM00329">
    <property type="entry name" value="BPI2"/>
    <property type="match status" value="1"/>
</dbReference>
<keyword evidence="7" id="KW-0399">Innate immunity</keyword>
<accession>A0A672G6H7</accession>
<evidence type="ECO:0000256" key="6">
    <source>
        <dbReference type="PIRSR" id="PIRSR002417-50"/>
    </source>
</evidence>
<dbReference type="InterPro" id="IPR017943">
    <property type="entry name" value="Bactericidal_perm-incr_a/b_dom"/>
</dbReference>
<evidence type="ECO:0000313" key="11">
    <source>
        <dbReference type="Ensembl" id="ENSSFAP00005012625.1"/>
    </source>
</evidence>
<dbReference type="FunFam" id="3.15.10.10:FF:000001">
    <property type="entry name" value="phospholipid transfer protein-like"/>
    <property type="match status" value="1"/>
</dbReference>
<gene>
    <name evidence="11" type="primary">bpifcl</name>
</gene>
<dbReference type="GO" id="GO:0005615">
    <property type="term" value="C:extracellular space"/>
    <property type="evidence" value="ECO:0007669"/>
    <property type="project" value="UniProtKB-UniRule"/>
</dbReference>
<comment type="domain">
    <text evidence="7">The N- and C-terminal barrels adopt an identical fold despite having only 13% of conserved residues.</text>
</comment>
<reference evidence="11" key="2">
    <citation type="submission" date="2025-08" db="UniProtKB">
        <authorList>
            <consortium name="Ensembl"/>
        </authorList>
    </citation>
    <scope>IDENTIFICATION</scope>
</reference>
<comment type="function">
    <text evidence="7">The cytotoxic action of BPI is limited to many species of Gram-negative bacteria; this specificity may be explained by a strong affinity of the very basic N-terminal half for the negatively charged lipopolysaccharides that are unique to the Gram-negative bacterial outer envelope.</text>
</comment>
<keyword evidence="4 6" id="KW-1015">Disulfide bond</keyword>
<dbReference type="PANTHER" id="PTHR10504">
    <property type="entry name" value="BACTERICIDAL PERMEABILITY-INCREASING BPI PROTEIN-RELATED"/>
    <property type="match status" value="1"/>
</dbReference>
<reference evidence="11" key="3">
    <citation type="submission" date="2025-09" db="UniProtKB">
        <authorList>
            <consortium name="Ensembl"/>
        </authorList>
    </citation>
    <scope>IDENTIFICATION</scope>
</reference>
<dbReference type="InterPro" id="IPR017942">
    <property type="entry name" value="Lipid-bd_serum_glycop_N"/>
</dbReference>
<feature type="domain" description="Lipid-binding serum glycoprotein C-terminal" evidence="10">
    <location>
        <begin position="262"/>
        <end position="470"/>
    </location>
</feature>
<evidence type="ECO:0000256" key="5">
    <source>
        <dbReference type="ARBA" id="ARBA00023180"/>
    </source>
</evidence>
<evidence type="ECO:0000256" key="1">
    <source>
        <dbReference type="ARBA" id="ARBA00004613"/>
    </source>
</evidence>
<evidence type="ECO:0000256" key="7">
    <source>
        <dbReference type="RuleBase" id="RU369039"/>
    </source>
</evidence>
<dbReference type="AlphaFoldDB" id="A0A672G6H7"/>
<evidence type="ECO:0000256" key="3">
    <source>
        <dbReference type="ARBA" id="ARBA00022525"/>
    </source>
</evidence>
<dbReference type="SUPFAM" id="SSF55394">
    <property type="entry name" value="Bactericidal permeability-increasing protein, BPI"/>
    <property type="match status" value="2"/>
</dbReference>
<sequence>MLSSAILLLFLLPCACGENPAIQLILTNKGLQYGKHAGAGWVQDKLGSVTLPDLSGDFSLLIGSVHYTLSGISIEKCDFPEPSVEFFQNSTGLKASLSGLSVALTGEWTSSYGIIHDEGTFSMAVFNVDVLSVVELGRDADGRLSLSSLLCEAHVQDVQIQIRGGASWIIQLIVDHNRGRIRGDIESRICPQMEEAIVELERHLQAVNVSFDVGEALSLDLPLSLPPVVSASALSLGLKGEFYSIKTHKEPPFEAQPFTLPPQPGYMLSVGLSEFTLNSAFYGFFSSGLLQLLVDDGMIPPGSPVRLNTTSLGRYIPQLAQMFPDLLMNLQVYAREAPMFSLQPDAGKLSVEGTVKAFAIFPNGTQIPVFTLDSESLFSSKMRVADGRVKGSVTMDNLTLSLVASEVGPFSTDSLEKMVRMGVKMVVLPKINQILASGILLPRTKYGQLVNSVLTMEEVSMSEDVILLKTKPTLFELTSGSFLSGIHRLLFRRSAVSNRLTRALAIAVRTKTYF</sequence>
<feature type="disulfide bond" evidence="6">
    <location>
        <begin position="151"/>
        <end position="190"/>
    </location>
</feature>
<dbReference type="InterPro" id="IPR001124">
    <property type="entry name" value="Lipid-bd_serum_glycop_C"/>
</dbReference>
<dbReference type="Gene3D" id="3.15.20.10">
    <property type="entry name" value="Bactericidal permeability-increasing protein, domain 2"/>
    <property type="match status" value="1"/>
</dbReference>
<keyword evidence="7 8" id="KW-0732">Signal</keyword>
<name>A0A672G6H7_SALFA</name>
<dbReference type="Ensembl" id="ENSSFAT00005013181.1">
    <property type="protein sequence ID" value="ENSSFAP00005012625.1"/>
    <property type="gene ID" value="ENSSFAG00005006975.1"/>
</dbReference>
<keyword evidence="3 7" id="KW-0964">Secreted</keyword>
<comment type="domain">
    <text evidence="7">The N-terminal region may be exposed to the interior of the granule, whereas the C-terminal portion may be embedded in the membrane. During phagocytosis and degranulation, proteases may be released and activated and cleave BPI at the junction of the N- and C-terminal portions of the molecule, providing controlled release of the N-terminal antibacterial fragment when bacteria are ingested.</text>
</comment>
<keyword evidence="7" id="KW-0929">Antimicrobial</keyword>
<feature type="chain" id="PRO_5025559332" description="Bactericidal permeability-increasing protein" evidence="8">
    <location>
        <begin position="18"/>
        <end position="514"/>
    </location>
</feature>
<evidence type="ECO:0000259" key="9">
    <source>
        <dbReference type="SMART" id="SM00328"/>
    </source>
</evidence>
<organism evidence="11 12">
    <name type="scientific">Salarias fasciatus</name>
    <name type="common">Jewelled blenny</name>
    <name type="synonym">Blennius fasciatus</name>
    <dbReference type="NCBI Taxonomy" id="181472"/>
    <lineage>
        <taxon>Eukaryota</taxon>
        <taxon>Metazoa</taxon>
        <taxon>Chordata</taxon>
        <taxon>Craniata</taxon>
        <taxon>Vertebrata</taxon>
        <taxon>Euteleostomi</taxon>
        <taxon>Actinopterygii</taxon>
        <taxon>Neopterygii</taxon>
        <taxon>Teleostei</taxon>
        <taxon>Neoteleostei</taxon>
        <taxon>Acanthomorphata</taxon>
        <taxon>Ovalentaria</taxon>
        <taxon>Blenniimorphae</taxon>
        <taxon>Blenniiformes</taxon>
        <taxon>Blennioidei</taxon>
        <taxon>Blenniidae</taxon>
        <taxon>Salariinae</taxon>
        <taxon>Salarias</taxon>
    </lineage>
</organism>
<dbReference type="FunCoup" id="A0A672G6H7">
    <property type="interactions" value="201"/>
</dbReference>
<dbReference type="Gene3D" id="3.15.10.10">
    <property type="entry name" value="Bactericidal permeability-increasing protein, domain 1"/>
    <property type="match status" value="1"/>
</dbReference>
<dbReference type="FunFam" id="3.15.20.10:FF:000001">
    <property type="entry name" value="Phospholipid transfer protein"/>
    <property type="match status" value="1"/>
</dbReference>
<evidence type="ECO:0000259" key="10">
    <source>
        <dbReference type="SMART" id="SM00329"/>
    </source>
</evidence>
<comment type="similarity">
    <text evidence="2">Belongs to the BPI/LBP/Plunc superfamily. BPI/LBP family.</text>
</comment>
<dbReference type="InterPro" id="IPR030675">
    <property type="entry name" value="BPI/LBP"/>
</dbReference>
<dbReference type="GO" id="GO:0045087">
    <property type="term" value="P:innate immune response"/>
    <property type="evidence" value="ECO:0007669"/>
    <property type="project" value="UniProtKB-UniRule"/>
</dbReference>
<evidence type="ECO:0000256" key="8">
    <source>
        <dbReference type="SAM" id="SignalP"/>
    </source>
</evidence>
<dbReference type="SMART" id="SM00328">
    <property type="entry name" value="BPI1"/>
    <property type="match status" value="1"/>
</dbReference>
<comment type="subcellular location">
    <subcellularLocation>
        <location evidence="1 7">Secreted</location>
    </subcellularLocation>
</comment>
<evidence type="ECO:0000256" key="2">
    <source>
        <dbReference type="ARBA" id="ARBA00007292"/>
    </source>
</evidence>
<keyword evidence="7" id="KW-0391">Immunity</keyword>
<dbReference type="Proteomes" id="UP000472267">
    <property type="component" value="Chromosome 20"/>
</dbReference>
<dbReference type="Pfam" id="PF02886">
    <property type="entry name" value="LBP_BPI_CETP_C"/>
    <property type="match status" value="1"/>
</dbReference>
<proteinExistence type="inferred from homology"/>
<dbReference type="InParanoid" id="A0A672G6H7"/>
<dbReference type="GO" id="GO:0008289">
    <property type="term" value="F:lipid binding"/>
    <property type="evidence" value="ECO:0007669"/>
    <property type="project" value="InterPro"/>
</dbReference>
<dbReference type="GO" id="GO:0050829">
    <property type="term" value="P:defense response to Gram-negative bacterium"/>
    <property type="evidence" value="ECO:0007669"/>
    <property type="project" value="UniProtKB-UniRule"/>
</dbReference>
<keyword evidence="5 7" id="KW-0325">Glycoprotein</keyword>